<sequence length="52" mass="5834">MVGHRCKLIQTHLSQPHLNGKHTVFGKVVKGQEVVDVIQQADKMELVEIKEG</sequence>
<gene>
    <name evidence="2" type="ORF">H8E23_09575</name>
</gene>
<feature type="domain" description="PPIase cyclophilin-type" evidence="1">
    <location>
        <begin position="13"/>
        <end position="44"/>
    </location>
</feature>
<dbReference type="InterPro" id="IPR029000">
    <property type="entry name" value="Cyclophilin-like_dom_sf"/>
</dbReference>
<accession>A0A8J6NWT4</accession>
<reference evidence="2 3" key="1">
    <citation type="submission" date="2020-08" db="EMBL/GenBank/DDBJ databases">
        <title>Bridging the membrane lipid divide: bacteria of the FCB group superphylum have the potential to synthesize archaeal ether lipids.</title>
        <authorList>
            <person name="Villanueva L."/>
            <person name="Von Meijenfeldt F.A.B."/>
            <person name="Westbye A.B."/>
            <person name="Yadav S."/>
            <person name="Hopmans E.C."/>
            <person name="Dutilh B.E."/>
            <person name="Sinninghe Damste J.S."/>
        </authorList>
    </citation>
    <scope>NUCLEOTIDE SEQUENCE [LARGE SCALE GENOMIC DNA]</scope>
    <source>
        <strain evidence="2">NIOZ-UU30</strain>
    </source>
</reference>
<dbReference type="AlphaFoldDB" id="A0A8J6NWT4"/>
<evidence type="ECO:0000259" key="1">
    <source>
        <dbReference type="Pfam" id="PF00160"/>
    </source>
</evidence>
<name>A0A8J6NWT4_9BACT</name>
<protein>
    <submittedName>
        <fullName evidence="2">Peptidylprolyl isomerase</fullName>
    </submittedName>
</protein>
<keyword evidence="2" id="KW-0413">Isomerase</keyword>
<proteinExistence type="predicted"/>
<dbReference type="InterPro" id="IPR002130">
    <property type="entry name" value="Cyclophilin-type_PPIase_dom"/>
</dbReference>
<dbReference type="SUPFAM" id="SSF50891">
    <property type="entry name" value="Cyclophilin-like"/>
    <property type="match status" value="1"/>
</dbReference>
<comment type="caution">
    <text evidence="2">The sequence shown here is derived from an EMBL/GenBank/DDBJ whole genome shotgun (WGS) entry which is preliminary data.</text>
</comment>
<evidence type="ECO:0000313" key="2">
    <source>
        <dbReference type="EMBL" id="MBC8361636.1"/>
    </source>
</evidence>
<evidence type="ECO:0000313" key="3">
    <source>
        <dbReference type="Proteomes" id="UP000603434"/>
    </source>
</evidence>
<organism evidence="2 3">
    <name type="scientific">Candidatus Desulfatibia profunda</name>
    <dbReference type="NCBI Taxonomy" id="2841695"/>
    <lineage>
        <taxon>Bacteria</taxon>
        <taxon>Pseudomonadati</taxon>
        <taxon>Thermodesulfobacteriota</taxon>
        <taxon>Desulfobacteria</taxon>
        <taxon>Desulfobacterales</taxon>
        <taxon>Desulfobacterales incertae sedis</taxon>
        <taxon>Candidatus Desulfatibia</taxon>
    </lineage>
</organism>
<dbReference type="EMBL" id="JACNJH010000142">
    <property type="protein sequence ID" value="MBC8361636.1"/>
    <property type="molecule type" value="Genomic_DNA"/>
</dbReference>
<dbReference type="Proteomes" id="UP000603434">
    <property type="component" value="Unassembled WGS sequence"/>
</dbReference>
<dbReference type="Pfam" id="PF00160">
    <property type="entry name" value="Pro_isomerase"/>
    <property type="match status" value="1"/>
</dbReference>
<dbReference type="GO" id="GO:0003755">
    <property type="term" value="F:peptidyl-prolyl cis-trans isomerase activity"/>
    <property type="evidence" value="ECO:0007669"/>
    <property type="project" value="InterPro"/>
</dbReference>
<dbReference type="Gene3D" id="2.40.100.10">
    <property type="entry name" value="Cyclophilin-like"/>
    <property type="match status" value="1"/>
</dbReference>